<evidence type="ECO:0000313" key="3">
    <source>
        <dbReference type="Proteomes" id="UP000324222"/>
    </source>
</evidence>
<keyword evidence="3" id="KW-1185">Reference proteome</keyword>
<reference evidence="2 3" key="1">
    <citation type="submission" date="2019-05" db="EMBL/GenBank/DDBJ databases">
        <title>Another draft genome of Portunus trituberculatus and its Hox gene families provides insights of decapod evolution.</title>
        <authorList>
            <person name="Jeong J.-H."/>
            <person name="Song I."/>
            <person name="Kim S."/>
            <person name="Choi T."/>
            <person name="Kim D."/>
            <person name="Ryu S."/>
            <person name="Kim W."/>
        </authorList>
    </citation>
    <scope>NUCLEOTIDE SEQUENCE [LARGE SCALE GENOMIC DNA]</scope>
    <source>
        <tissue evidence="2">Muscle</tissue>
    </source>
</reference>
<comment type="caution">
    <text evidence="2">The sequence shown here is derived from an EMBL/GenBank/DDBJ whole genome shotgun (WGS) entry which is preliminary data.</text>
</comment>
<evidence type="ECO:0000256" key="1">
    <source>
        <dbReference type="SAM" id="MobiDB-lite"/>
    </source>
</evidence>
<evidence type="ECO:0000313" key="2">
    <source>
        <dbReference type="EMBL" id="MPC11367.1"/>
    </source>
</evidence>
<protein>
    <submittedName>
        <fullName evidence="2">Uncharacterized protein</fullName>
    </submittedName>
</protein>
<dbReference type="EMBL" id="VSRR010000159">
    <property type="protein sequence ID" value="MPC11367.1"/>
    <property type="molecule type" value="Genomic_DNA"/>
</dbReference>
<dbReference type="AlphaFoldDB" id="A0A5B7CNS9"/>
<accession>A0A5B7CNS9</accession>
<dbReference type="Proteomes" id="UP000324222">
    <property type="component" value="Unassembled WGS sequence"/>
</dbReference>
<proteinExistence type="predicted"/>
<feature type="region of interest" description="Disordered" evidence="1">
    <location>
        <begin position="1"/>
        <end position="38"/>
    </location>
</feature>
<sequence length="114" mass="11891">MSLHPQYGTVSEGRRGCVAGGGRGRDHTTRVAPPDAPRTSQVSLLIVPKGSPNGSLKRLKIWASAVSTLLWPRGKAGPRLHCRASGLGAAPVNLAIAVTPSQNWSEERGQGCAS</sequence>
<gene>
    <name evidence="2" type="ORF">E2C01_004030</name>
</gene>
<organism evidence="2 3">
    <name type="scientific">Portunus trituberculatus</name>
    <name type="common">Swimming crab</name>
    <name type="synonym">Neptunus trituberculatus</name>
    <dbReference type="NCBI Taxonomy" id="210409"/>
    <lineage>
        <taxon>Eukaryota</taxon>
        <taxon>Metazoa</taxon>
        <taxon>Ecdysozoa</taxon>
        <taxon>Arthropoda</taxon>
        <taxon>Crustacea</taxon>
        <taxon>Multicrustacea</taxon>
        <taxon>Malacostraca</taxon>
        <taxon>Eumalacostraca</taxon>
        <taxon>Eucarida</taxon>
        <taxon>Decapoda</taxon>
        <taxon>Pleocyemata</taxon>
        <taxon>Brachyura</taxon>
        <taxon>Eubrachyura</taxon>
        <taxon>Portunoidea</taxon>
        <taxon>Portunidae</taxon>
        <taxon>Portuninae</taxon>
        <taxon>Portunus</taxon>
    </lineage>
</organism>
<name>A0A5B7CNS9_PORTR</name>